<accession>A0A222VN57</accession>
<reference evidence="2 3" key="1">
    <citation type="submission" date="2016-10" db="EMBL/GenBank/DDBJ databases">
        <authorList>
            <person name="de Groot N.N."/>
        </authorList>
    </citation>
    <scope>NUCLEOTIDE SEQUENCE [LARGE SCALE GENOMIC DNA]</scope>
    <source>
        <strain evidence="2 3">CGMCC 4.5506</strain>
    </source>
</reference>
<dbReference type="RefSeq" id="WP_091795608.1">
    <property type="nucleotide sequence ID" value="NZ_CP016353.1"/>
</dbReference>
<evidence type="ECO:0000259" key="1">
    <source>
        <dbReference type="Pfam" id="PF11695"/>
    </source>
</evidence>
<dbReference type="OrthoDB" id="3214999at2"/>
<dbReference type="EMBL" id="FMZE01000001">
    <property type="protein sequence ID" value="SDC09933.1"/>
    <property type="molecule type" value="Genomic_DNA"/>
</dbReference>
<dbReference type="KEGG" id="pmad:BAY61_10260"/>
<evidence type="ECO:0000313" key="2">
    <source>
        <dbReference type="EMBL" id="SDC09933.1"/>
    </source>
</evidence>
<name>A0A222VN57_9PSEU</name>
<feature type="domain" description="DUF3291" evidence="1">
    <location>
        <begin position="55"/>
        <end position="129"/>
    </location>
</feature>
<proteinExistence type="predicted"/>
<protein>
    <recommendedName>
        <fullName evidence="1">DUF3291 domain-containing protein</fullName>
    </recommendedName>
</protein>
<keyword evidence="3" id="KW-1185">Reference proteome</keyword>
<organism evidence="2 3">
    <name type="scientific">Prauserella marina</name>
    <dbReference type="NCBI Taxonomy" id="530584"/>
    <lineage>
        <taxon>Bacteria</taxon>
        <taxon>Bacillati</taxon>
        <taxon>Actinomycetota</taxon>
        <taxon>Actinomycetes</taxon>
        <taxon>Pseudonocardiales</taxon>
        <taxon>Pseudonocardiaceae</taxon>
        <taxon>Prauserella</taxon>
    </lineage>
</organism>
<dbReference type="AlphaFoldDB" id="A0A222VN57"/>
<dbReference type="SUPFAM" id="SSF54909">
    <property type="entry name" value="Dimeric alpha+beta barrel"/>
    <property type="match status" value="1"/>
</dbReference>
<gene>
    <name evidence="2" type="ORF">SAMN05421630_101415</name>
</gene>
<evidence type="ECO:0000313" key="3">
    <source>
        <dbReference type="Proteomes" id="UP000199494"/>
    </source>
</evidence>
<dbReference type="InterPro" id="IPR021708">
    <property type="entry name" value="DUF3291"/>
</dbReference>
<dbReference type="InterPro" id="IPR011008">
    <property type="entry name" value="Dimeric_a/b-barrel"/>
</dbReference>
<dbReference type="Pfam" id="PF11695">
    <property type="entry name" value="DUF3291"/>
    <property type="match status" value="1"/>
</dbReference>
<dbReference type="Proteomes" id="UP000199494">
    <property type="component" value="Unassembled WGS sequence"/>
</dbReference>
<sequence length="135" mass="15728">MPTTSWLTPRRPEQDAEAVVLASLLEVKSLRHVPGFLAASLRVWLQVRGSEGAWGVSLRAQPLRRRFWTLSAWRDRESLERFVRTEPHVSIMRRQHDVMREAVFTEWTVPASDLPITWKDATERVERRRKGSRAA</sequence>